<reference evidence="2" key="1">
    <citation type="journal article" date="2022" name="Mol. Ecol. Resour.">
        <title>The genomes of chicory, endive, great burdock and yacon provide insights into Asteraceae palaeo-polyploidization history and plant inulin production.</title>
        <authorList>
            <person name="Fan W."/>
            <person name="Wang S."/>
            <person name="Wang H."/>
            <person name="Wang A."/>
            <person name="Jiang F."/>
            <person name="Liu H."/>
            <person name="Zhao H."/>
            <person name="Xu D."/>
            <person name="Zhang Y."/>
        </authorList>
    </citation>
    <scope>NUCLEOTIDE SEQUENCE [LARGE SCALE GENOMIC DNA]</scope>
    <source>
        <strain evidence="2">cv. Niubang</strain>
    </source>
</reference>
<proteinExistence type="predicted"/>
<reference evidence="1 2" key="2">
    <citation type="journal article" date="2022" name="Mol. Ecol. Resour.">
        <title>The genomes of chicory, endive, great burdock and yacon provide insights into Asteraceae paleo-polyploidization history and plant inulin production.</title>
        <authorList>
            <person name="Fan W."/>
            <person name="Wang S."/>
            <person name="Wang H."/>
            <person name="Wang A."/>
            <person name="Jiang F."/>
            <person name="Liu H."/>
            <person name="Zhao H."/>
            <person name="Xu D."/>
            <person name="Zhang Y."/>
        </authorList>
    </citation>
    <scope>NUCLEOTIDE SEQUENCE [LARGE SCALE GENOMIC DNA]</scope>
    <source>
        <strain evidence="2">cv. Niubang</strain>
    </source>
</reference>
<comment type="caution">
    <text evidence="1">The sequence shown here is derived from an EMBL/GenBank/DDBJ whole genome shotgun (WGS) entry which is preliminary data.</text>
</comment>
<sequence>MMLNSLHGFYMPPPPLYCLLVVLSNVKKRFCNVFGSVYLYIRYIPFYVLTQTRLIPSDFACKVEFNCDFLHDIFVNLLSVLEDICSSINTRFLWASYLIRVVVNRCKKTIRMAEMVT</sequence>
<keyword evidence="2" id="KW-1185">Reference proteome</keyword>
<evidence type="ECO:0000313" key="1">
    <source>
        <dbReference type="EMBL" id="KAI3673556.1"/>
    </source>
</evidence>
<organism evidence="1 2">
    <name type="scientific">Arctium lappa</name>
    <name type="common">Greater burdock</name>
    <name type="synonym">Lappa major</name>
    <dbReference type="NCBI Taxonomy" id="4217"/>
    <lineage>
        <taxon>Eukaryota</taxon>
        <taxon>Viridiplantae</taxon>
        <taxon>Streptophyta</taxon>
        <taxon>Embryophyta</taxon>
        <taxon>Tracheophyta</taxon>
        <taxon>Spermatophyta</taxon>
        <taxon>Magnoliopsida</taxon>
        <taxon>eudicotyledons</taxon>
        <taxon>Gunneridae</taxon>
        <taxon>Pentapetalae</taxon>
        <taxon>asterids</taxon>
        <taxon>campanulids</taxon>
        <taxon>Asterales</taxon>
        <taxon>Asteraceae</taxon>
        <taxon>Carduoideae</taxon>
        <taxon>Cardueae</taxon>
        <taxon>Arctiinae</taxon>
        <taxon>Arctium</taxon>
    </lineage>
</organism>
<dbReference type="Proteomes" id="UP001055879">
    <property type="component" value="Linkage Group LG15"/>
</dbReference>
<name>A0ACB8XTN6_ARCLA</name>
<gene>
    <name evidence="1" type="ORF">L6452_39679</name>
</gene>
<protein>
    <submittedName>
        <fullName evidence="1">Uncharacterized protein</fullName>
    </submittedName>
</protein>
<evidence type="ECO:0000313" key="2">
    <source>
        <dbReference type="Proteomes" id="UP001055879"/>
    </source>
</evidence>
<accession>A0ACB8XTN6</accession>
<dbReference type="EMBL" id="CM042061">
    <property type="protein sequence ID" value="KAI3673556.1"/>
    <property type="molecule type" value="Genomic_DNA"/>
</dbReference>